<proteinExistence type="predicted"/>
<protein>
    <submittedName>
        <fullName evidence="1">Uncharacterized protein</fullName>
    </submittedName>
</protein>
<comment type="caution">
    <text evidence="1">The sequence shown here is derived from an EMBL/GenBank/DDBJ whole genome shotgun (WGS) entry which is preliminary data.</text>
</comment>
<evidence type="ECO:0000313" key="1">
    <source>
        <dbReference type="EMBL" id="KAJ1944610.1"/>
    </source>
</evidence>
<organism evidence="1 2">
    <name type="scientific">Linderina macrospora</name>
    <dbReference type="NCBI Taxonomy" id="4868"/>
    <lineage>
        <taxon>Eukaryota</taxon>
        <taxon>Fungi</taxon>
        <taxon>Fungi incertae sedis</taxon>
        <taxon>Zoopagomycota</taxon>
        <taxon>Kickxellomycotina</taxon>
        <taxon>Kickxellomycetes</taxon>
        <taxon>Kickxellales</taxon>
        <taxon>Kickxellaceae</taxon>
        <taxon>Linderina</taxon>
    </lineage>
</organism>
<gene>
    <name evidence="1" type="ORF">FBU59_002553</name>
</gene>
<keyword evidence="2" id="KW-1185">Reference proteome</keyword>
<name>A0ACC1JAR3_9FUNG</name>
<dbReference type="Proteomes" id="UP001150603">
    <property type="component" value="Unassembled WGS sequence"/>
</dbReference>
<evidence type="ECO:0000313" key="2">
    <source>
        <dbReference type="Proteomes" id="UP001150603"/>
    </source>
</evidence>
<reference evidence="1" key="1">
    <citation type="submission" date="2022-07" db="EMBL/GenBank/DDBJ databases">
        <title>Phylogenomic reconstructions and comparative analyses of Kickxellomycotina fungi.</title>
        <authorList>
            <person name="Reynolds N.K."/>
            <person name="Stajich J.E."/>
            <person name="Barry K."/>
            <person name="Grigoriev I.V."/>
            <person name="Crous P."/>
            <person name="Smith M.E."/>
        </authorList>
    </citation>
    <scope>NUCLEOTIDE SEQUENCE</scope>
    <source>
        <strain evidence="1">NRRL 5244</strain>
    </source>
</reference>
<dbReference type="EMBL" id="JANBPW010001419">
    <property type="protein sequence ID" value="KAJ1944610.1"/>
    <property type="molecule type" value="Genomic_DNA"/>
</dbReference>
<accession>A0ACC1JAR3</accession>
<sequence>MSNTDDLDEERLREMERQWADAAQGTADYYGVLNLPRTASTDDVRDAYKRFSRVFHPDRHRDAERREWAQRQFHVIQRAYEILTDDYKRAAYDQLGEEGLRTSLAVGYKMESARDLQEKFEREARRRRMEEIEQWVQSKSDVTVELDVAKAVSPMVATVLQRAGVKNLPLDQQINVKQLFMKHSFSAALSDSVTATVTGHMVSRNRRGAGNLVGTLKRTVGPNSWVSLSVPALPPYVATFKSSHQPSSDTFVTSQATLHTMDLATPPSATVTMGRMMTPTMTAYMSMRTGNQYALGPFWDHSPTRVRATGRQQRQIAREPSGVSIGLSGKNADKDEFVVDVSAGIQQSHVSLNYTRKLDRHFSVSAGLVLVAVGAPLPEGPIERLGDSLDDFDAGLQGLGEASANVGVEGELDEWTKIGYRVNFGLTSGVKATVHLQRLGHKIELPILLSPLLEPDLIIYAAALPLAIAAGLHYTVLKPRRRRLIKQRMAELKEEQRYQLFLQKRHAQEAVRLMAASVERSRDKARAVGGLAIESALYGDLPFGIAQQNTNAVQAAIDGFTQSQSALAATDEPRACDVALALQALVHDDQLVVAAGSSKRFLPGFYDPAFGVAKQLLVRYRFRGQLHEVLVRDDQALAIPMKSHSIAS</sequence>